<keyword evidence="3" id="KW-1185">Reference proteome</keyword>
<feature type="signal peptide" evidence="1">
    <location>
        <begin position="1"/>
        <end position="18"/>
    </location>
</feature>
<dbReference type="Proteomes" id="UP000194236">
    <property type="component" value="Unassembled WGS sequence"/>
</dbReference>
<gene>
    <name evidence="2" type="ORF">BLA29_004105</name>
</gene>
<comment type="caution">
    <text evidence="2">The sequence shown here is derived from an EMBL/GenBank/DDBJ whole genome shotgun (WGS) entry which is preliminary data.</text>
</comment>
<feature type="chain" id="PRO_5012983083" evidence="1">
    <location>
        <begin position="19"/>
        <end position="132"/>
    </location>
</feature>
<reference evidence="2 3" key="1">
    <citation type="submission" date="2017-03" db="EMBL/GenBank/DDBJ databases">
        <title>Genome Survey of Euroglyphus maynei.</title>
        <authorList>
            <person name="Arlian L.G."/>
            <person name="Morgan M.S."/>
            <person name="Rider S.D."/>
        </authorList>
    </citation>
    <scope>NUCLEOTIDE SEQUENCE [LARGE SCALE GENOMIC DNA]</scope>
    <source>
        <strain evidence="2">Arlian Lab</strain>
        <tissue evidence="2">Whole body</tissue>
    </source>
</reference>
<sequence>MQISIILTTFLLIGKFHSLQSSMLLPMLKPLFHSRPCVHNPYRGIIGTGGHGGGFAGRFASGYRQNPFNMNDFRRRKLFHHEIDFDQHHGTPINMFGAVGFGKDLGKVRGRYDQDGEFGEWIIDHDHDDHYD</sequence>
<protein>
    <submittedName>
        <fullName evidence="2">Uncharacterized protein</fullName>
    </submittedName>
</protein>
<evidence type="ECO:0000256" key="1">
    <source>
        <dbReference type="SAM" id="SignalP"/>
    </source>
</evidence>
<evidence type="ECO:0000313" key="3">
    <source>
        <dbReference type="Proteomes" id="UP000194236"/>
    </source>
</evidence>
<proteinExistence type="predicted"/>
<dbReference type="EMBL" id="MUJZ01051266">
    <property type="protein sequence ID" value="OTF73508.1"/>
    <property type="molecule type" value="Genomic_DNA"/>
</dbReference>
<evidence type="ECO:0000313" key="2">
    <source>
        <dbReference type="EMBL" id="OTF73508.1"/>
    </source>
</evidence>
<accession>A0A1Y3B0G9</accession>
<organism evidence="2 3">
    <name type="scientific">Euroglyphus maynei</name>
    <name type="common">Mayne's house dust mite</name>
    <dbReference type="NCBI Taxonomy" id="6958"/>
    <lineage>
        <taxon>Eukaryota</taxon>
        <taxon>Metazoa</taxon>
        <taxon>Ecdysozoa</taxon>
        <taxon>Arthropoda</taxon>
        <taxon>Chelicerata</taxon>
        <taxon>Arachnida</taxon>
        <taxon>Acari</taxon>
        <taxon>Acariformes</taxon>
        <taxon>Sarcoptiformes</taxon>
        <taxon>Astigmata</taxon>
        <taxon>Psoroptidia</taxon>
        <taxon>Analgoidea</taxon>
        <taxon>Pyroglyphidae</taxon>
        <taxon>Pyroglyphinae</taxon>
        <taxon>Euroglyphus</taxon>
    </lineage>
</organism>
<name>A0A1Y3B0G9_EURMA</name>
<keyword evidence="1" id="KW-0732">Signal</keyword>
<dbReference type="AlphaFoldDB" id="A0A1Y3B0G9"/>